<dbReference type="AlphaFoldDB" id="A0A369MMI0"/>
<dbReference type="EMBL" id="PPTU01000003">
    <property type="protein sequence ID" value="RDB72493.1"/>
    <property type="molecule type" value="Genomic_DNA"/>
</dbReference>
<feature type="region of interest" description="Disordered" evidence="1">
    <location>
        <begin position="120"/>
        <end position="142"/>
    </location>
</feature>
<gene>
    <name evidence="2" type="ORF">C1875_03215</name>
</gene>
<sequence length="270" mass="30434">MSDGSAWEREALSIKQVPSLQALLRCCDERLLVRAIVEEHAVLAGDWDALPAKRKRAAEKRLAATLATMRGLPLDKKGARGSLLLPHESFVLHARSGLIERHVSAALLSLDDVPLARRAVQRSDAATPPGEAEGPQPRPYTLDPWERTLASRVWLGGSRCCRERYLVLASAFWEMTYFGFVYERVCARRAEEKARRLVGKDVPGERPSEPPRTVSDERRRQAEGFGLVEPDRFELDYRDSMIERVAKLNDDSRKALWLVLLDVARRLGKA</sequence>
<feature type="region of interest" description="Disordered" evidence="1">
    <location>
        <begin position="198"/>
        <end position="221"/>
    </location>
</feature>
<protein>
    <submittedName>
        <fullName evidence="2">Uncharacterized protein</fullName>
    </submittedName>
</protein>
<evidence type="ECO:0000313" key="3">
    <source>
        <dbReference type="Proteomes" id="UP000253970"/>
    </source>
</evidence>
<comment type="caution">
    <text evidence="2">The sequence shown here is derived from an EMBL/GenBank/DDBJ whole genome shotgun (WGS) entry which is preliminary data.</text>
</comment>
<name>A0A369MMI0_EGGLN</name>
<evidence type="ECO:0000313" key="2">
    <source>
        <dbReference type="EMBL" id="RDB72493.1"/>
    </source>
</evidence>
<dbReference type="Proteomes" id="UP000253970">
    <property type="component" value="Unassembled WGS sequence"/>
</dbReference>
<evidence type="ECO:0000256" key="1">
    <source>
        <dbReference type="SAM" id="MobiDB-lite"/>
    </source>
</evidence>
<reference evidence="2 3" key="1">
    <citation type="journal article" date="2018" name="Elife">
        <title>Discovery and characterization of a prevalent human gut bacterial enzyme sufficient for the inactivation of a family of plant toxins.</title>
        <authorList>
            <person name="Koppel N."/>
            <person name="Bisanz J.E."/>
            <person name="Pandelia M.E."/>
            <person name="Turnbaugh P.J."/>
            <person name="Balskus E.P."/>
        </authorList>
    </citation>
    <scope>NUCLEOTIDE SEQUENCE [LARGE SCALE GENOMIC DNA]</scope>
    <source>
        <strain evidence="2 3">W1 BHI 6</strain>
    </source>
</reference>
<organism evidence="2 3">
    <name type="scientific">Eggerthella lenta</name>
    <name type="common">Eubacterium lentum</name>
    <dbReference type="NCBI Taxonomy" id="84112"/>
    <lineage>
        <taxon>Bacteria</taxon>
        <taxon>Bacillati</taxon>
        <taxon>Actinomycetota</taxon>
        <taxon>Coriobacteriia</taxon>
        <taxon>Eggerthellales</taxon>
        <taxon>Eggerthellaceae</taxon>
        <taxon>Eggerthella</taxon>
    </lineage>
</organism>
<accession>A0A369MMI0</accession>
<proteinExistence type="predicted"/>
<dbReference type="RefSeq" id="WP_114532911.1">
    <property type="nucleotide sequence ID" value="NZ_JADNER010000002.1"/>
</dbReference>